<evidence type="ECO:0008006" key="3">
    <source>
        <dbReference type="Google" id="ProtNLM"/>
    </source>
</evidence>
<evidence type="ECO:0000313" key="2">
    <source>
        <dbReference type="Proteomes" id="UP000265540"/>
    </source>
</evidence>
<sequence length="149" mass="17309">MDENKIPSISDLEQFLQEYGWTFKKLNPNGDKEVLVAPFNFDDQKGIYISFRIEGEFVMVSTVDFMMNVPETDISKLFALNDRLKLVKLYPVTENPLAVELGFELWADAINKDTFFAFMDMLCLSIEAIMEKLEKNELTFDTKWVTLVK</sequence>
<evidence type="ECO:0000313" key="1">
    <source>
        <dbReference type="EMBL" id="RJR27897.1"/>
    </source>
</evidence>
<dbReference type="EMBL" id="QZJF01000006">
    <property type="protein sequence ID" value="RJR27897.1"/>
    <property type="molecule type" value="Genomic_DNA"/>
</dbReference>
<proteinExistence type="predicted"/>
<dbReference type="AlphaFoldDB" id="A0A3A4ZLX8"/>
<comment type="caution">
    <text evidence="1">The sequence shown here is derived from an EMBL/GenBank/DDBJ whole genome shotgun (WGS) entry which is preliminary data.</text>
</comment>
<protein>
    <recommendedName>
        <fullName evidence="3">YbjN domain-containing protein</fullName>
    </recommendedName>
</protein>
<dbReference type="Proteomes" id="UP000265540">
    <property type="component" value="Unassembled WGS sequence"/>
</dbReference>
<gene>
    <name evidence="1" type="ORF">C4561_01260</name>
</gene>
<name>A0A3A4ZLX8_UNCKA</name>
<reference evidence="1 2" key="1">
    <citation type="journal article" date="2017" name="ISME J.">
        <title>Energy and carbon metabolisms in a deep terrestrial subsurface fluid microbial community.</title>
        <authorList>
            <person name="Momper L."/>
            <person name="Jungbluth S.P."/>
            <person name="Lee M.D."/>
            <person name="Amend J.P."/>
        </authorList>
    </citation>
    <scope>NUCLEOTIDE SEQUENCE [LARGE SCALE GENOMIC DNA]</scope>
    <source>
        <strain evidence="1">SURF_46</strain>
    </source>
</reference>
<accession>A0A3A4ZLX8</accession>
<organism evidence="1 2">
    <name type="scientific">candidate division WWE3 bacterium</name>
    <dbReference type="NCBI Taxonomy" id="2053526"/>
    <lineage>
        <taxon>Bacteria</taxon>
        <taxon>Katanobacteria</taxon>
    </lineage>
</organism>